<feature type="region of interest" description="Disordered" evidence="1">
    <location>
        <begin position="68"/>
        <end position="87"/>
    </location>
</feature>
<organism evidence="2 3">
    <name type="scientific">Treponema bryantii</name>
    <dbReference type="NCBI Taxonomy" id="163"/>
    <lineage>
        <taxon>Bacteria</taxon>
        <taxon>Pseudomonadati</taxon>
        <taxon>Spirochaetota</taxon>
        <taxon>Spirochaetia</taxon>
        <taxon>Spirochaetales</taxon>
        <taxon>Treponemataceae</taxon>
        <taxon>Treponema</taxon>
    </lineage>
</organism>
<evidence type="ECO:0000313" key="3">
    <source>
        <dbReference type="Proteomes" id="UP000182360"/>
    </source>
</evidence>
<keyword evidence="3" id="KW-1185">Reference proteome</keyword>
<gene>
    <name evidence="2" type="ORF">SAMN04487977_10117</name>
</gene>
<evidence type="ECO:0008006" key="4">
    <source>
        <dbReference type="Google" id="ProtNLM"/>
    </source>
</evidence>
<dbReference type="EMBL" id="FOFU01000001">
    <property type="protein sequence ID" value="SEP65267.1"/>
    <property type="molecule type" value="Genomic_DNA"/>
</dbReference>
<dbReference type="Pfam" id="PF22564">
    <property type="entry name" value="HAAS"/>
    <property type="match status" value="1"/>
</dbReference>
<dbReference type="AlphaFoldDB" id="A0A1H8ZLT3"/>
<dbReference type="OrthoDB" id="95800at2"/>
<evidence type="ECO:0000313" key="2">
    <source>
        <dbReference type="EMBL" id="SEP65267.1"/>
    </source>
</evidence>
<dbReference type="RefSeq" id="WP_074639814.1">
    <property type="nucleotide sequence ID" value="NZ_FOFU01000001.1"/>
</dbReference>
<dbReference type="STRING" id="163.SAMN04487775_108177"/>
<sequence>MTREEYLNELKSSIMSLSSDEQSEAIQYYSDYFDEADDDEKVMRELGTPEELAKTIIEKFANALVDTKSSKADNDSDDDSDSERTSGADGYSMDALYFEFKKSEVKNLSMDFGAAEVVLIEGDKYCIETRGLPEECINCYLNKEGTLVVSNTRRFNLNFWSHNRRSRIVPRVLVTIPKDASVGKFRIGVGAGKLVSKKNSLNCESGTVDVGAGNIVLDGIFGGKINMRCGMGNLEFTGTITGVVNLDCGMGNMELKLKGDPTAYSYDAKVGLGDFRFNGEKKSGVCQVYNNQKLANHFSVNCGMGSVNITIK</sequence>
<name>A0A1H8ZLT3_9SPIR</name>
<accession>A0A1H8ZLT3</accession>
<proteinExistence type="predicted"/>
<protein>
    <recommendedName>
        <fullName evidence="4">Adhesin domain-containing protein</fullName>
    </recommendedName>
</protein>
<evidence type="ECO:0000256" key="1">
    <source>
        <dbReference type="SAM" id="MobiDB-lite"/>
    </source>
</evidence>
<reference evidence="2 3" key="1">
    <citation type="submission" date="2016-10" db="EMBL/GenBank/DDBJ databases">
        <authorList>
            <person name="de Groot N.N."/>
        </authorList>
    </citation>
    <scope>NUCLEOTIDE SEQUENCE [LARGE SCALE GENOMIC DNA]</scope>
    <source>
        <strain evidence="2 3">B25</strain>
    </source>
</reference>
<dbReference type="Proteomes" id="UP000182360">
    <property type="component" value="Unassembled WGS sequence"/>
</dbReference>